<reference evidence="3 4" key="1">
    <citation type="journal article" date="2024" name="G3 (Bethesda)">
        <title>Genome assembly of Hibiscus sabdariffa L. provides insights into metabolisms of medicinal natural products.</title>
        <authorList>
            <person name="Kim T."/>
        </authorList>
    </citation>
    <scope>NUCLEOTIDE SEQUENCE [LARGE SCALE GENOMIC DNA]</scope>
    <source>
        <strain evidence="3">TK-2024</strain>
        <tissue evidence="3">Old leaves</tissue>
    </source>
</reference>
<evidence type="ECO:0000256" key="2">
    <source>
        <dbReference type="SAM" id="SignalP"/>
    </source>
</evidence>
<dbReference type="Proteomes" id="UP001472677">
    <property type="component" value="Unassembled WGS sequence"/>
</dbReference>
<keyword evidence="4" id="KW-1185">Reference proteome</keyword>
<proteinExistence type="predicted"/>
<gene>
    <name evidence="3" type="ORF">V6N12_016633</name>
</gene>
<evidence type="ECO:0000256" key="1">
    <source>
        <dbReference type="SAM" id="MobiDB-lite"/>
    </source>
</evidence>
<sequence length="127" mass="13992">MGFHQLCLASVVTMMILLKPIRVGDAALLLKSNATYDGGIGEGLEWEMEMDFWMMESNVIRILQQVNVDPVTPSTLIAEQAIVQKPCHPYTKCLNPDQGKGKGKGKGKPPPKCRDIYDCKGQLADES</sequence>
<feature type="compositionally biased region" description="Basic residues" evidence="1">
    <location>
        <begin position="101"/>
        <end position="111"/>
    </location>
</feature>
<evidence type="ECO:0000313" key="3">
    <source>
        <dbReference type="EMBL" id="KAK8517793.1"/>
    </source>
</evidence>
<feature type="chain" id="PRO_5045280001" evidence="2">
    <location>
        <begin position="27"/>
        <end position="127"/>
    </location>
</feature>
<dbReference type="EMBL" id="JBBPBM010000055">
    <property type="protein sequence ID" value="KAK8517793.1"/>
    <property type="molecule type" value="Genomic_DNA"/>
</dbReference>
<evidence type="ECO:0000313" key="4">
    <source>
        <dbReference type="Proteomes" id="UP001472677"/>
    </source>
</evidence>
<feature type="signal peptide" evidence="2">
    <location>
        <begin position="1"/>
        <end position="26"/>
    </location>
</feature>
<feature type="region of interest" description="Disordered" evidence="1">
    <location>
        <begin position="94"/>
        <end position="115"/>
    </location>
</feature>
<protein>
    <submittedName>
        <fullName evidence="3">Uncharacterized protein</fullName>
    </submittedName>
</protein>
<name>A0ABR2CG95_9ROSI</name>
<keyword evidence="2" id="KW-0732">Signal</keyword>
<accession>A0ABR2CG95</accession>
<comment type="caution">
    <text evidence="3">The sequence shown here is derived from an EMBL/GenBank/DDBJ whole genome shotgun (WGS) entry which is preliminary data.</text>
</comment>
<organism evidence="3 4">
    <name type="scientific">Hibiscus sabdariffa</name>
    <name type="common">roselle</name>
    <dbReference type="NCBI Taxonomy" id="183260"/>
    <lineage>
        <taxon>Eukaryota</taxon>
        <taxon>Viridiplantae</taxon>
        <taxon>Streptophyta</taxon>
        <taxon>Embryophyta</taxon>
        <taxon>Tracheophyta</taxon>
        <taxon>Spermatophyta</taxon>
        <taxon>Magnoliopsida</taxon>
        <taxon>eudicotyledons</taxon>
        <taxon>Gunneridae</taxon>
        <taxon>Pentapetalae</taxon>
        <taxon>rosids</taxon>
        <taxon>malvids</taxon>
        <taxon>Malvales</taxon>
        <taxon>Malvaceae</taxon>
        <taxon>Malvoideae</taxon>
        <taxon>Hibiscus</taxon>
    </lineage>
</organism>